<evidence type="ECO:0000256" key="9">
    <source>
        <dbReference type="ARBA" id="ARBA00048670"/>
    </source>
</evidence>
<evidence type="ECO:0000256" key="7">
    <source>
        <dbReference type="ARBA" id="ARBA00023052"/>
    </source>
</evidence>
<dbReference type="InterPro" id="IPR045229">
    <property type="entry name" value="TPP_enz"/>
</dbReference>
<accession>A0ABP2IA35</accession>
<dbReference type="InterPro" id="IPR029061">
    <property type="entry name" value="THDP-binding"/>
</dbReference>
<evidence type="ECO:0000256" key="5">
    <source>
        <dbReference type="ARBA" id="ARBA00022630"/>
    </source>
</evidence>
<feature type="domain" description="Thiamine pyrophosphate enzyme TPP-binding" evidence="12">
    <location>
        <begin position="384"/>
        <end position="520"/>
    </location>
</feature>
<reference evidence="14 15" key="1">
    <citation type="submission" date="2010-04" db="EMBL/GenBank/DDBJ databases">
        <authorList>
            <person name="Weinstock G."/>
            <person name="Sodergren E."/>
            <person name="Clifton S."/>
            <person name="Fulton L."/>
            <person name="Fulton B."/>
            <person name="Courtney L."/>
            <person name="Fronick C."/>
            <person name="Harrison M."/>
            <person name="Strong C."/>
            <person name="Farmer C."/>
            <person name="Delahaunty K."/>
            <person name="Markovic C."/>
            <person name="Hall O."/>
            <person name="Minx P."/>
            <person name="Tomlinson C."/>
            <person name="Mitreva M."/>
            <person name="Hou S."/>
            <person name="Wollam A."/>
            <person name="Pepin K.H."/>
            <person name="Johnson M."/>
            <person name="Bhonagiri V."/>
            <person name="Zhang X."/>
            <person name="Suruliraj S."/>
            <person name="Warren W."/>
            <person name="Chinwalla A."/>
            <person name="Mardis E.R."/>
            <person name="Wilson R.K."/>
        </authorList>
    </citation>
    <scope>NUCLEOTIDE SEQUENCE [LARGE SCALE GENOMIC DNA]</scope>
    <source>
        <strain evidence="14 15">DSM 20306</strain>
    </source>
</reference>
<feature type="domain" description="Thiamine pyrophosphate enzyme N-terminal TPP-binding" evidence="13">
    <location>
        <begin position="6"/>
        <end position="121"/>
    </location>
</feature>
<evidence type="ECO:0000256" key="3">
    <source>
        <dbReference type="ARBA" id="ARBA00007812"/>
    </source>
</evidence>
<proteinExistence type="inferred from homology"/>
<evidence type="ECO:0000256" key="2">
    <source>
        <dbReference type="ARBA" id="ARBA00005025"/>
    </source>
</evidence>
<dbReference type="CDD" id="cd07035">
    <property type="entry name" value="TPP_PYR_POX_like"/>
    <property type="match status" value="1"/>
</dbReference>
<comment type="catalytic activity">
    <reaction evidence="9">
        <text>2 pyruvate + H(+) = (2S)-2-acetolactate + CO2</text>
        <dbReference type="Rhea" id="RHEA:25249"/>
        <dbReference type="ChEBI" id="CHEBI:15361"/>
        <dbReference type="ChEBI" id="CHEBI:15378"/>
        <dbReference type="ChEBI" id="CHEBI:16526"/>
        <dbReference type="ChEBI" id="CHEBI:58476"/>
        <dbReference type="EC" id="2.2.1.6"/>
    </reaction>
</comment>
<keyword evidence="6" id="KW-0274">FAD</keyword>
<keyword evidence="8" id="KW-0100">Branched-chain amino acid biosynthesis</keyword>
<dbReference type="Proteomes" id="UP000006015">
    <property type="component" value="Unassembled WGS sequence"/>
</dbReference>
<gene>
    <name evidence="14" type="ORF">HMPREF0281_02485</name>
</gene>
<dbReference type="EC" id="2.2.1.6" evidence="4"/>
<name>A0ABP2IA35_CORAM</name>
<feature type="domain" description="Thiamine pyrophosphate enzyme central" evidence="11">
    <location>
        <begin position="196"/>
        <end position="324"/>
    </location>
</feature>
<sequence>MMSTRNGGDVVVETLQALGITDVFGIPGQHALGLFDALSRSPLHFYSSRVENNAAFAADGYTRATGKPAALFLSTGPGALTSLAGLQESYATGVPMIVISSQIPRAGLGARRKGMLHQLDEQKESVRNVTKYQATVQRAAAIPSTLDDAYRLAMTAPQGPVWVEIPQDILLEAQDFPTGIPAMAVDQPEAAPALVAQAAELINAQSTVIVAGGGVRRSGAGKLLAELAEKIDAPVVCTVGGNTAIPRNHPLAVHFIENRHVTDLLANAHTLLVLGSSLGEVTSNYYTLQPQGTIIQVDAEAKVLASNHPGLGIRADISTFLAQLLPAVEPASHGGATTAATVNAKVAERMDAAGLEHEQHVMDAIRQAVPDEMPTFWDMTIAAYWAWNTWDGKDGGFHSAQGAGGLGYGFPAAYGGALGVGTRTFAVSGDGSALYSTSELAAAVQHNVPVTWLIIDDGGYGILREYMNDAFGTATATELARPDFVKLAESFKVPATTATPENLQVVLSDALSAESGPNVVVLETRFKMWEPS</sequence>
<dbReference type="PANTHER" id="PTHR18968:SF167">
    <property type="entry name" value="ACETOLACTATE SYNTHASE LARGE SUBUNIT ILVB2-RELATED"/>
    <property type="match status" value="1"/>
</dbReference>
<dbReference type="SUPFAM" id="SSF52518">
    <property type="entry name" value="Thiamin diphosphate-binding fold (THDP-binding)"/>
    <property type="match status" value="2"/>
</dbReference>
<dbReference type="InterPro" id="IPR029035">
    <property type="entry name" value="DHS-like_NAD/FAD-binding_dom"/>
</dbReference>
<dbReference type="EMBL" id="ADNS01000031">
    <property type="protein sequence ID" value="EFG80391.1"/>
    <property type="molecule type" value="Genomic_DNA"/>
</dbReference>
<evidence type="ECO:0000313" key="15">
    <source>
        <dbReference type="Proteomes" id="UP000006015"/>
    </source>
</evidence>
<evidence type="ECO:0000256" key="10">
    <source>
        <dbReference type="RuleBase" id="RU362132"/>
    </source>
</evidence>
<comment type="pathway">
    <text evidence="1">Amino-acid biosynthesis; L-isoleucine biosynthesis; L-isoleucine from 2-oxobutanoate: step 1/4.</text>
</comment>
<protein>
    <recommendedName>
        <fullName evidence="4">acetolactate synthase</fullName>
        <ecNumber evidence="4">2.2.1.6</ecNumber>
    </recommendedName>
</protein>
<keyword evidence="7 10" id="KW-0786">Thiamine pyrophosphate</keyword>
<keyword evidence="15" id="KW-1185">Reference proteome</keyword>
<dbReference type="InterPro" id="IPR012000">
    <property type="entry name" value="Thiamin_PyroP_enz_cen_dom"/>
</dbReference>
<keyword evidence="5" id="KW-0285">Flavoprotein</keyword>
<organism evidence="14 15">
    <name type="scientific">Corynebacterium ammoniagenes DSM 20306</name>
    <dbReference type="NCBI Taxonomy" id="649754"/>
    <lineage>
        <taxon>Bacteria</taxon>
        <taxon>Bacillati</taxon>
        <taxon>Actinomycetota</taxon>
        <taxon>Actinomycetes</taxon>
        <taxon>Mycobacteriales</taxon>
        <taxon>Corynebacteriaceae</taxon>
        <taxon>Corynebacterium</taxon>
    </lineage>
</organism>
<dbReference type="SUPFAM" id="SSF52467">
    <property type="entry name" value="DHS-like NAD/FAD-binding domain"/>
    <property type="match status" value="1"/>
</dbReference>
<keyword evidence="8" id="KW-0028">Amino-acid biosynthesis</keyword>
<dbReference type="CDD" id="cd00568">
    <property type="entry name" value="TPP_enzymes"/>
    <property type="match status" value="1"/>
</dbReference>
<evidence type="ECO:0000256" key="4">
    <source>
        <dbReference type="ARBA" id="ARBA00013145"/>
    </source>
</evidence>
<evidence type="ECO:0000313" key="14">
    <source>
        <dbReference type="EMBL" id="EFG80391.1"/>
    </source>
</evidence>
<dbReference type="Pfam" id="PF02776">
    <property type="entry name" value="TPP_enzyme_N"/>
    <property type="match status" value="1"/>
</dbReference>
<comment type="similarity">
    <text evidence="3 10">Belongs to the TPP enzyme family.</text>
</comment>
<evidence type="ECO:0000259" key="13">
    <source>
        <dbReference type="Pfam" id="PF02776"/>
    </source>
</evidence>
<comment type="caution">
    <text evidence="14">The sequence shown here is derived from an EMBL/GenBank/DDBJ whole genome shotgun (WGS) entry which is preliminary data.</text>
</comment>
<dbReference type="InterPro" id="IPR011766">
    <property type="entry name" value="TPP_enzyme_TPP-bd"/>
</dbReference>
<dbReference type="InterPro" id="IPR012001">
    <property type="entry name" value="Thiamin_PyroP_enz_TPP-bd_dom"/>
</dbReference>
<evidence type="ECO:0000256" key="1">
    <source>
        <dbReference type="ARBA" id="ARBA00004974"/>
    </source>
</evidence>
<dbReference type="Gene3D" id="3.40.50.1220">
    <property type="entry name" value="TPP-binding domain"/>
    <property type="match status" value="1"/>
</dbReference>
<evidence type="ECO:0000259" key="11">
    <source>
        <dbReference type="Pfam" id="PF00205"/>
    </source>
</evidence>
<dbReference type="Gene3D" id="3.40.50.970">
    <property type="match status" value="2"/>
</dbReference>
<evidence type="ECO:0000256" key="8">
    <source>
        <dbReference type="ARBA" id="ARBA00023304"/>
    </source>
</evidence>
<dbReference type="PANTHER" id="PTHR18968">
    <property type="entry name" value="THIAMINE PYROPHOSPHATE ENZYMES"/>
    <property type="match status" value="1"/>
</dbReference>
<dbReference type="Pfam" id="PF02775">
    <property type="entry name" value="TPP_enzyme_C"/>
    <property type="match status" value="1"/>
</dbReference>
<comment type="pathway">
    <text evidence="2">Amino-acid biosynthesis; L-valine biosynthesis; L-valine from pyruvate: step 1/4.</text>
</comment>
<dbReference type="Pfam" id="PF00205">
    <property type="entry name" value="TPP_enzyme_M"/>
    <property type="match status" value="1"/>
</dbReference>
<evidence type="ECO:0000259" key="12">
    <source>
        <dbReference type="Pfam" id="PF02775"/>
    </source>
</evidence>
<evidence type="ECO:0000256" key="6">
    <source>
        <dbReference type="ARBA" id="ARBA00022827"/>
    </source>
</evidence>